<protein>
    <recommendedName>
        <fullName evidence="4">Protein LNK1</fullName>
    </recommendedName>
</protein>
<dbReference type="InterPro" id="IPR039928">
    <property type="entry name" value="LNK"/>
</dbReference>
<dbReference type="Proteomes" id="UP000583929">
    <property type="component" value="Unassembled WGS sequence"/>
</dbReference>
<sequence>MCSRWRIKNLGGMSDLCMYELEDNVWDEFEESDDHIVPHPINTHGDHSPKEGSGCKKRQNEVIDAANTDTSSKLYHIQGKEKRKLPSVTSNHSMLEKSPWAHSPDNLFSARDNDAMKEVTSIASDDTMRSTFSFKSSNVESEAHDYCNDDAIMGDRCTAVDNNVYRYPLGQVPQTGNDLSFFDNDNEDKENAGLLFYGWQDIGNFEDVDRMFSRNCDSTFGIESLSNDEELCWFPPTNATEGSENKSGLKFSGSNASSSVGVSNHDEDFKQDGVGYSTHSEKKIGSVGNSVCLQNTDADDPAALGHLSFLNGLDTKSGSEDIFMPKEQITLSKKQPKQQTQSEGENTDQYLESGISFQSYDNLNQFTDMKHPHEELSNQVYSTHSIQQHKQSTESDSMSYVNSKLPYMHLDYAHGSDISVCPTPSGTKSENNGCPSPALKESSCTSNQLQSMDGSRDASTVTPAITMSGKREKLYSCQSVQSSFTKNFENVASTSPMAFNGAALNQKQLQQSERQIEGQSDVEGSSLDAPAELGSSTVQEKSCLSSVLNDISVEARSFRQLQQVMEKLDVRTKLCIRDSLYRLARSAEQRHNCANQRSGGIDNRDSNGALIIDETNKYATFYRSIAHLLFHRPSDASRARVPSNERSLRPHVLIQEPVSSPPMMAEKQVFQEETTAHVFFVVYPEWFNKHCMASPIGRPSQSSNSLNEVDCRMSLPSILAYSHTGVAIEPKTVKGFKFENPIRLCCLALL</sequence>
<feature type="region of interest" description="Disordered" evidence="1">
    <location>
        <begin position="508"/>
        <end position="530"/>
    </location>
</feature>
<comment type="caution">
    <text evidence="2">The sequence shown here is derived from an EMBL/GenBank/DDBJ whole genome shotgun (WGS) entry which is preliminary data.</text>
</comment>
<proteinExistence type="predicted"/>
<feature type="region of interest" description="Disordered" evidence="1">
    <location>
        <begin position="36"/>
        <end position="55"/>
    </location>
</feature>
<feature type="compositionally biased region" description="Basic and acidic residues" evidence="1">
    <location>
        <begin position="44"/>
        <end position="55"/>
    </location>
</feature>
<dbReference type="EMBL" id="JAATIQ010000159">
    <property type="protein sequence ID" value="KAF4375868.1"/>
    <property type="molecule type" value="Genomic_DNA"/>
</dbReference>
<evidence type="ECO:0000313" key="2">
    <source>
        <dbReference type="EMBL" id="KAF4375868.1"/>
    </source>
</evidence>
<gene>
    <name evidence="2" type="ORF">G4B88_002215</name>
</gene>
<dbReference type="AlphaFoldDB" id="A0A7J6FYU8"/>
<feature type="region of interest" description="Disordered" evidence="1">
    <location>
        <begin position="423"/>
        <end position="461"/>
    </location>
</feature>
<keyword evidence="3" id="KW-1185">Reference proteome</keyword>
<evidence type="ECO:0000313" key="3">
    <source>
        <dbReference type="Proteomes" id="UP000583929"/>
    </source>
</evidence>
<evidence type="ECO:0008006" key="4">
    <source>
        <dbReference type="Google" id="ProtNLM"/>
    </source>
</evidence>
<dbReference type="GO" id="GO:0007623">
    <property type="term" value="P:circadian rhythm"/>
    <property type="evidence" value="ECO:0007669"/>
    <property type="project" value="InterPro"/>
</dbReference>
<feature type="compositionally biased region" description="Polar residues" evidence="1">
    <location>
        <begin position="442"/>
        <end position="461"/>
    </location>
</feature>
<evidence type="ECO:0000256" key="1">
    <source>
        <dbReference type="SAM" id="MobiDB-lite"/>
    </source>
</evidence>
<feature type="compositionally biased region" description="Polar residues" evidence="1">
    <location>
        <begin position="329"/>
        <end position="347"/>
    </location>
</feature>
<name>A0A7J6FYU8_CANSA</name>
<dbReference type="PANTHER" id="PTHR33334">
    <property type="entry name" value="PROTEIN LNK1"/>
    <property type="match status" value="1"/>
</dbReference>
<feature type="compositionally biased region" description="Polar residues" evidence="1">
    <location>
        <begin position="423"/>
        <end position="434"/>
    </location>
</feature>
<organism evidence="2 3">
    <name type="scientific">Cannabis sativa</name>
    <name type="common">Hemp</name>
    <name type="synonym">Marijuana</name>
    <dbReference type="NCBI Taxonomy" id="3483"/>
    <lineage>
        <taxon>Eukaryota</taxon>
        <taxon>Viridiplantae</taxon>
        <taxon>Streptophyta</taxon>
        <taxon>Embryophyta</taxon>
        <taxon>Tracheophyta</taxon>
        <taxon>Spermatophyta</taxon>
        <taxon>Magnoliopsida</taxon>
        <taxon>eudicotyledons</taxon>
        <taxon>Gunneridae</taxon>
        <taxon>Pentapetalae</taxon>
        <taxon>rosids</taxon>
        <taxon>fabids</taxon>
        <taxon>Rosales</taxon>
        <taxon>Cannabaceae</taxon>
        <taxon>Cannabis</taxon>
    </lineage>
</organism>
<reference evidence="2 3" key="1">
    <citation type="journal article" date="2020" name="bioRxiv">
        <title>Sequence and annotation of 42 cannabis genomes reveals extensive copy number variation in cannabinoid synthesis and pathogen resistance genes.</title>
        <authorList>
            <person name="Mckernan K.J."/>
            <person name="Helbert Y."/>
            <person name="Kane L.T."/>
            <person name="Ebling H."/>
            <person name="Zhang L."/>
            <person name="Liu B."/>
            <person name="Eaton Z."/>
            <person name="Mclaughlin S."/>
            <person name="Kingan S."/>
            <person name="Baybayan P."/>
            <person name="Concepcion G."/>
            <person name="Jordan M."/>
            <person name="Riva A."/>
            <person name="Barbazuk W."/>
            <person name="Harkins T."/>
        </authorList>
    </citation>
    <scope>NUCLEOTIDE SEQUENCE [LARGE SCALE GENOMIC DNA]</scope>
    <source>
        <strain evidence="3">cv. Jamaican Lion 4</strain>
        <tissue evidence="2">Leaf</tissue>
    </source>
</reference>
<dbReference type="GO" id="GO:0006355">
    <property type="term" value="P:regulation of DNA-templated transcription"/>
    <property type="evidence" value="ECO:0007669"/>
    <property type="project" value="InterPro"/>
</dbReference>
<accession>A0A7J6FYU8</accession>
<feature type="region of interest" description="Disordered" evidence="1">
    <location>
        <begin position="328"/>
        <end position="347"/>
    </location>
</feature>
<dbReference type="PANTHER" id="PTHR33334:SF8">
    <property type="entry name" value="PROTEIN LNK1"/>
    <property type="match status" value="1"/>
</dbReference>